<dbReference type="SMART" id="SM00052">
    <property type="entry name" value="EAL"/>
    <property type="match status" value="1"/>
</dbReference>
<evidence type="ECO:0000313" key="2">
    <source>
        <dbReference type="EMBL" id="TDG22904.1"/>
    </source>
</evidence>
<evidence type="ECO:0000259" key="1">
    <source>
        <dbReference type="PROSITE" id="PS50883"/>
    </source>
</evidence>
<accession>A0A4R5M9I6</accession>
<dbReference type="Gene3D" id="3.30.450.40">
    <property type="match status" value="1"/>
</dbReference>
<gene>
    <name evidence="2" type="ORF">EYW47_17030</name>
</gene>
<feature type="domain" description="EAL" evidence="1">
    <location>
        <begin position="327"/>
        <end position="579"/>
    </location>
</feature>
<dbReference type="EMBL" id="SMRP01000007">
    <property type="protein sequence ID" value="TDG22904.1"/>
    <property type="molecule type" value="Genomic_DNA"/>
</dbReference>
<dbReference type="InterPro" id="IPR009050">
    <property type="entry name" value="Globin-like_sf"/>
</dbReference>
<dbReference type="SUPFAM" id="SSF46458">
    <property type="entry name" value="Globin-like"/>
    <property type="match status" value="1"/>
</dbReference>
<dbReference type="RefSeq" id="WP_133195999.1">
    <property type="nucleotide sequence ID" value="NZ_JBHUCW010000011.1"/>
</dbReference>
<dbReference type="SMART" id="SM00065">
    <property type="entry name" value="GAF"/>
    <property type="match status" value="1"/>
</dbReference>
<proteinExistence type="predicted"/>
<dbReference type="Pfam" id="PF13185">
    <property type="entry name" value="GAF_2"/>
    <property type="match status" value="1"/>
</dbReference>
<dbReference type="SUPFAM" id="SSF55781">
    <property type="entry name" value="GAF domain-like"/>
    <property type="match status" value="1"/>
</dbReference>
<evidence type="ECO:0000313" key="3">
    <source>
        <dbReference type="Proteomes" id="UP000295722"/>
    </source>
</evidence>
<dbReference type="GO" id="GO:0019825">
    <property type="term" value="F:oxygen binding"/>
    <property type="evidence" value="ECO:0007669"/>
    <property type="project" value="InterPro"/>
</dbReference>
<organism evidence="2 3">
    <name type="scientific">Paraburkholderia silviterrae</name>
    <dbReference type="NCBI Taxonomy" id="2528715"/>
    <lineage>
        <taxon>Bacteria</taxon>
        <taxon>Pseudomonadati</taxon>
        <taxon>Pseudomonadota</taxon>
        <taxon>Betaproteobacteria</taxon>
        <taxon>Burkholderiales</taxon>
        <taxon>Burkholderiaceae</taxon>
        <taxon>Paraburkholderia</taxon>
    </lineage>
</organism>
<dbReference type="AlphaFoldDB" id="A0A4R5M9I6"/>
<dbReference type="SUPFAM" id="SSF141868">
    <property type="entry name" value="EAL domain-like"/>
    <property type="match status" value="1"/>
</dbReference>
<reference evidence="2 3" key="1">
    <citation type="submission" date="2019-03" db="EMBL/GenBank/DDBJ databases">
        <title>Paraburkholderia sp. 4M-K11, isolated from subtropical forest soil.</title>
        <authorList>
            <person name="Gao Z.-H."/>
            <person name="Qiu L.-H."/>
        </authorList>
    </citation>
    <scope>NUCLEOTIDE SEQUENCE [LARGE SCALE GENOMIC DNA]</scope>
    <source>
        <strain evidence="2 3">4M-K11</strain>
    </source>
</reference>
<dbReference type="Gene3D" id="3.20.20.450">
    <property type="entry name" value="EAL domain"/>
    <property type="match status" value="1"/>
</dbReference>
<keyword evidence="3" id="KW-1185">Reference proteome</keyword>
<name>A0A4R5M9I6_9BURK</name>
<dbReference type="GO" id="GO:0020037">
    <property type="term" value="F:heme binding"/>
    <property type="evidence" value="ECO:0007669"/>
    <property type="project" value="InterPro"/>
</dbReference>
<dbReference type="Gene3D" id="1.10.490.10">
    <property type="entry name" value="Globins"/>
    <property type="match status" value="1"/>
</dbReference>
<dbReference type="PANTHER" id="PTHR33121:SF79">
    <property type="entry name" value="CYCLIC DI-GMP PHOSPHODIESTERASE PDED-RELATED"/>
    <property type="match status" value="1"/>
</dbReference>
<dbReference type="InterPro" id="IPR035919">
    <property type="entry name" value="EAL_sf"/>
</dbReference>
<sequence>MQTLIEALQRTADLVVNDFYEELARLPKSRRILEMLSGEELAHLKTRQMQNLLALAQPSLTSQDRAEMAMRVGRIHAIVGLDKEELVRSRGILQELVDKQIGRNVSRQALSLYARRLIADTAWQLKAYQAVQDSQQEVLQRITRIVWEAGSYTHFIDQVIAALAAHDEVTACAIGRPDAAGIFHFEAGAGGRGRLSGSSADSGGGLLDALGAEGHVISVRADHLCGQGAVGRAWRSGKAERVVNYQTDPLVARWRDVAAREGLRSAVALPLAATGQPPIAILMLYSAWPGGFVGPDQVAFVELLQTLLGCAVARLQTHEGMPGAAVPVSVRQHWAALVRTGALQMHYQPLLNLATGRCGKVEALARLRDGERLLMPDEFLFALASDDLLELFARGLHQALADRRQWLAAGHDLAVSINLPPAALNDIRYFEAAREALQTYACPSAQLTLEVLETEAFSMNEGQGSILGKFRALGVLLAQDDLGSGHSGLARLRELPFDWIKIDREIAHLEGDTALDALRVVYQVTRLGHSLGKLVLAEGVDSADLLAALAILGVDGAQGYVIARPMPAAQLPGWIAADEAHEAHEAREAPGARESVLARLARFVVWEERLLMIAAVPGAARDLLKAAAFVANTPLAEALVGLGDVLPAGEAREALQRDLLRALLDGGRESDAWRAARDRLTSAIAATAHETRTPEPMPSHTH</sequence>
<dbReference type="Pfam" id="PF00563">
    <property type="entry name" value="EAL"/>
    <property type="match status" value="1"/>
</dbReference>
<dbReference type="PROSITE" id="PS50883">
    <property type="entry name" value="EAL"/>
    <property type="match status" value="1"/>
</dbReference>
<dbReference type="PANTHER" id="PTHR33121">
    <property type="entry name" value="CYCLIC DI-GMP PHOSPHODIESTERASE PDEF"/>
    <property type="match status" value="1"/>
</dbReference>
<dbReference type="GO" id="GO:0071111">
    <property type="term" value="F:cyclic-guanylate-specific phosphodiesterase activity"/>
    <property type="evidence" value="ECO:0007669"/>
    <property type="project" value="InterPro"/>
</dbReference>
<dbReference type="InterPro" id="IPR003018">
    <property type="entry name" value="GAF"/>
</dbReference>
<dbReference type="InterPro" id="IPR029016">
    <property type="entry name" value="GAF-like_dom_sf"/>
</dbReference>
<dbReference type="InterPro" id="IPR001633">
    <property type="entry name" value="EAL_dom"/>
</dbReference>
<dbReference type="InterPro" id="IPR050706">
    <property type="entry name" value="Cyclic-di-GMP_PDE-like"/>
</dbReference>
<comment type="caution">
    <text evidence="2">The sequence shown here is derived from an EMBL/GenBank/DDBJ whole genome shotgun (WGS) entry which is preliminary data.</text>
</comment>
<dbReference type="InterPro" id="IPR012292">
    <property type="entry name" value="Globin/Proto"/>
</dbReference>
<dbReference type="CDD" id="cd01948">
    <property type="entry name" value="EAL"/>
    <property type="match status" value="1"/>
</dbReference>
<dbReference type="Proteomes" id="UP000295722">
    <property type="component" value="Unassembled WGS sequence"/>
</dbReference>
<dbReference type="OrthoDB" id="9047525at2"/>
<protein>
    <submittedName>
        <fullName evidence="2">EAL domain-containing protein</fullName>
    </submittedName>
</protein>